<evidence type="ECO:0000313" key="4">
    <source>
        <dbReference type="Proteomes" id="UP001162090"/>
    </source>
</evidence>
<dbReference type="PROSITE" id="PS50897">
    <property type="entry name" value="CTLH"/>
    <property type="match status" value="1"/>
</dbReference>
<evidence type="ECO:0000256" key="1">
    <source>
        <dbReference type="SAM" id="MobiDB-lite"/>
    </source>
</evidence>
<organism evidence="3 4">
    <name type="scientific">Saccharomyces uvarum</name>
    <name type="common">Yeast</name>
    <name type="synonym">Saccharomyces bayanus var. uvarum</name>
    <dbReference type="NCBI Taxonomy" id="230603"/>
    <lineage>
        <taxon>Eukaryota</taxon>
        <taxon>Fungi</taxon>
        <taxon>Dikarya</taxon>
        <taxon>Ascomycota</taxon>
        <taxon>Saccharomycotina</taxon>
        <taxon>Saccharomycetes</taxon>
        <taxon>Saccharomycetales</taxon>
        <taxon>Saccharomycetaceae</taxon>
        <taxon>Saccharomyces</taxon>
    </lineage>
</organism>
<feature type="compositionally biased region" description="Polar residues" evidence="1">
    <location>
        <begin position="1"/>
        <end position="21"/>
    </location>
</feature>
<dbReference type="InterPro" id="IPR006595">
    <property type="entry name" value="CTLH_C"/>
</dbReference>
<dbReference type="SMART" id="SM00668">
    <property type="entry name" value="CTLH"/>
    <property type="match status" value="1"/>
</dbReference>
<dbReference type="InterPro" id="IPR024964">
    <property type="entry name" value="CTLH/CRA"/>
</dbReference>
<dbReference type="Proteomes" id="UP001162090">
    <property type="component" value="Chromosome 13"/>
</dbReference>
<dbReference type="InterPro" id="IPR013144">
    <property type="entry name" value="CRA_dom"/>
</dbReference>
<dbReference type="EMBL" id="OX365924">
    <property type="protein sequence ID" value="CAI4048680.1"/>
    <property type="molecule type" value="Genomic_DNA"/>
</dbReference>
<dbReference type="SMART" id="SM00757">
    <property type="entry name" value="CRA"/>
    <property type="match status" value="1"/>
</dbReference>
<gene>
    <name evidence="3" type="primary">SUVC13G2680</name>
    <name evidence="3" type="ORF">SUVC_13G2680</name>
</gene>
<reference evidence="3" key="1">
    <citation type="submission" date="2022-10" db="EMBL/GenBank/DDBJ databases">
        <authorList>
            <person name="Byrne P K."/>
        </authorList>
    </citation>
    <scope>NUCLEOTIDE SEQUENCE</scope>
    <source>
        <strain evidence="3">CBS7001</strain>
    </source>
</reference>
<sequence length="473" mass="52675">MTISTLSNDAANRSSGSNTKNGGAAAKDLAYGKKCFTREEWKEQVAKYSSMGELYANKTIHYPLKIQPTSTGGAGAGAGAGAGSGAEEFSSVQTTPIEPTLPRLLLNYFVSMAYEDSSIRMAKELGFIRNNKDIALFNDLYKIKERFHIKHLIKLGHINKAMDEINSIFGLEVLEETFNATESDAGGTENEQQQQFDIDGDLHFKLLLLNLIEMIRNHHEQKSGSADSNDFILNLIQYSQNKLAIKASSSIKKMQELELAMTLLLFPLSDSVGSSSSSTSTSIKLPKSLQNLYSITLRAKIANLVNEKLLKFIHPKIQFEIHNNNSKFPDLLNSDKKIVTQNFTVYNNNLISGSNGTKINYISSDQPISTKMTNAETTATSSSVWLNHQDSSRGTKTSATTFKNLENKNYWNQASELLTANAASSAKTKDLQFNNYSSSEFPYEPRLTQIMKLWSWCENQLHRNQIGVPRMEN</sequence>
<dbReference type="Pfam" id="PF10607">
    <property type="entry name" value="CTLH"/>
    <property type="match status" value="1"/>
</dbReference>
<name>A0AA35J731_SACUV</name>
<evidence type="ECO:0000259" key="2">
    <source>
        <dbReference type="PROSITE" id="PS50897"/>
    </source>
</evidence>
<proteinExistence type="predicted"/>
<evidence type="ECO:0000313" key="3">
    <source>
        <dbReference type="EMBL" id="CAI4048680.1"/>
    </source>
</evidence>
<dbReference type="InterPro" id="IPR050618">
    <property type="entry name" value="Ubq-SigPath_Reg"/>
</dbReference>
<protein>
    <recommendedName>
        <fullName evidence="2">CTLH domain-containing protein</fullName>
    </recommendedName>
</protein>
<feature type="domain" description="CTLH" evidence="2">
    <location>
        <begin position="142"/>
        <end position="222"/>
    </location>
</feature>
<dbReference type="PANTHER" id="PTHR12864">
    <property type="entry name" value="RAN BINDING PROTEIN 9-RELATED"/>
    <property type="match status" value="1"/>
</dbReference>
<accession>A0AA35J731</accession>
<dbReference type="AlphaFoldDB" id="A0AA35J731"/>
<feature type="region of interest" description="Disordered" evidence="1">
    <location>
        <begin position="1"/>
        <end position="23"/>
    </location>
</feature>